<dbReference type="InterPro" id="IPR002048">
    <property type="entry name" value="EF_hand_dom"/>
</dbReference>
<reference evidence="3" key="1">
    <citation type="submission" date="2023-06" db="EMBL/GenBank/DDBJ databases">
        <authorList>
            <person name="Kurt Z."/>
        </authorList>
    </citation>
    <scope>NUCLEOTIDE SEQUENCE</scope>
</reference>
<keyword evidence="1" id="KW-0175">Coiled coil</keyword>
<dbReference type="PANTHER" id="PTHR20875">
    <property type="entry name" value="EF-HAND CALCIUM-BINDING DOMAIN-CONTAINING PROTEIN 6-RELATED"/>
    <property type="match status" value="1"/>
</dbReference>
<evidence type="ECO:0000313" key="3">
    <source>
        <dbReference type="EMBL" id="CAI9970758.1"/>
    </source>
</evidence>
<dbReference type="Gene3D" id="1.10.238.10">
    <property type="entry name" value="EF-hand"/>
    <property type="match status" value="1"/>
</dbReference>
<feature type="coiled-coil region" evidence="1">
    <location>
        <begin position="590"/>
        <end position="617"/>
    </location>
</feature>
<feature type="domain" description="EF-hand" evidence="2">
    <location>
        <begin position="370"/>
        <end position="405"/>
    </location>
</feature>
<gene>
    <name evidence="4" type="ORF">HINF_LOCUS44945</name>
    <name evidence="3" type="ORF">HINF_LOCUS58403</name>
</gene>
<evidence type="ECO:0000259" key="2">
    <source>
        <dbReference type="PROSITE" id="PS50222"/>
    </source>
</evidence>
<dbReference type="AlphaFoldDB" id="A0AA86RCY8"/>
<reference evidence="4 5" key="2">
    <citation type="submission" date="2024-07" db="EMBL/GenBank/DDBJ databases">
        <authorList>
            <person name="Akdeniz Z."/>
        </authorList>
    </citation>
    <scope>NUCLEOTIDE SEQUENCE [LARGE SCALE GENOMIC DNA]</scope>
</reference>
<dbReference type="PANTHER" id="PTHR20875:SF0">
    <property type="entry name" value="GH12158P"/>
    <property type="match status" value="1"/>
</dbReference>
<organism evidence="3">
    <name type="scientific">Hexamita inflata</name>
    <dbReference type="NCBI Taxonomy" id="28002"/>
    <lineage>
        <taxon>Eukaryota</taxon>
        <taxon>Metamonada</taxon>
        <taxon>Diplomonadida</taxon>
        <taxon>Hexamitidae</taxon>
        <taxon>Hexamitinae</taxon>
        <taxon>Hexamita</taxon>
    </lineage>
</organism>
<protein>
    <recommendedName>
        <fullName evidence="2">EF-hand domain-containing protein</fullName>
    </recommendedName>
</protein>
<proteinExistence type="predicted"/>
<comment type="caution">
    <text evidence="3">The sequence shown here is derived from an EMBL/GenBank/DDBJ whole genome shotgun (WGS) entry which is preliminary data.</text>
</comment>
<dbReference type="SUPFAM" id="SSF47473">
    <property type="entry name" value="EF-hand"/>
    <property type="match status" value="3"/>
</dbReference>
<dbReference type="Proteomes" id="UP001642409">
    <property type="component" value="Unassembled WGS sequence"/>
</dbReference>
<sequence>MEQLNRVKTIMIAKKPRVLEFIRDFDKLRHGRVTPSQFFRAFMSAGLTFTDEEMEIMTKLYSVDDKLDYVKALKELQEPIQVSKQTAGFQALASQSFVNRIKSQTQLDELIARLQKGASSHPVIGKQFFLDFDIMRDGIINGSNFARGLSTMFEAFFRSYPTEDEIIMLVKRFSCKRPNQIDKVLMNPKEISVAFNLQTETVDYRAFCEVIGAAKELRDDDVEYKPSNDPAFAKKTFKPELSPDQLINKVQLANKKFRFDFKSFFQARDKRNLGQVNLKDFVAGFCDAVADLKRVGINADQILTVGKQFSNLVFKNNSKGVRSEEVDLDQSMVDFKAFLDRVLKNEGVESEQIQGRSYTCQQRLIKFFIEHPVALRQEFEVYDKRRSGKVTGQQFKQVLCQFVPVRAPEAEAADGSTKISIDNRELSQIVETYTVGLTGESDISPDKLIGSGVLVDYLAFITDTSPENDFIPDKERKQRQAAIIELIIPDPETVYFKIADQLQVKHQKLSDCLNQGEPGSTKWNRTSFGRLSVRFVQRALSNLLTVSMTNEELTAVAVECEDDTGIKMSQLLEGKFIELGKVDKVLGVTEQQLEVFLDQAEISVQKLQEKVKIQVEKWQPNRCTGYSYSSGRDIRQTVNLSASQNLANNFKDTDNMNVTLNAVKHMGDLEHDHLDHLIKVFGPEQQLVLKGQTYYLQDIVNAAQEKPSNIDVQVQNASKAVLQMYYEIHVNRSQPVVFFQEFDKLKSGYVTTDQFSRAFMLAGLNKVIQHFPKSFASLVAIYVEKQPGRFQNMVDYAFMLRELGKPPVVDIIQKSNVKKAPYNTLVVEKQQKDSEEDHLASIEGIIEFLTPLCMKFRPKLREYFWDFDKRRAGVCEQGKLGAALSLMKVSLNARQIKTLNEKYESKRPGFEGSFEWRNFIEDLEKSIGMRL</sequence>
<name>A0AA86RCY8_9EUKA</name>
<dbReference type="InterPro" id="IPR052603">
    <property type="entry name" value="EFCB6"/>
</dbReference>
<dbReference type="EMBL" id="CATOUU010001083">
    <property type="protein sequence ID" value="CAI9970758.1"/>
    <property type="molecule type" value="Genomic_DNA"/>
</dbReference>
<accession>A0AA86RCY8</accession>
<dbReference type="InterPro" id="IPR011992">
    <property type="entry name" value="EF-hand-dom_pair"/>
</dbReference>
<keyword evidence="5" id="KW-1185">Reference proteome</keyword>
<dbReference type="GO" id="GO:0005509">
    <property type="term" value="F:calcium ion binding"/>
    <property type="evidence" value="ECO:0007669"/>
    <property type="project" value="InterPro"/>
</dbReference>
<evidence type="ECO:0000313" key="4">
    <source>
        <dbReference type="EMBL" id="CAL6052634.1"/>
    </source>
</evidence>
<evidence type="ECO:0000256" key="1">
    <source>
        <dbReference type="SAM" id="Coils"/>
    </source>
</evidence>
<evidence type="ECO:0000313" key="5">
    <source>
        <dbReference type="Proteomes" id="UP001642409"/>
    </source>
</evidence>
<dbReference type="EMBL" id="CAXDID020000193">
    <property type="protein sequence ID" value="CAL6052634.1"/>
    <property type="molecule type" value="Genomic_DNA"/>
</dbReference>
<dbReference type="PROSITE" id="PS50222">
    <property type="entry name" value="EF_HAND_2"/>
    <property type="match status" value="1"/>
</dbReference>